<keyword evidence="12" id="KW-1185">Reference proteome</keyword>
<dbReference type="CDD" id="cd05403">
    <property type="entry name" value="NT_KNTase_like"/>
    <property type="match status" value="1"/>
</dbReference>
<evidence type="ECO:0000256" key="5">
    <source>
        <dbReference type="ARBA" id="ARBA00022723"/>
    </source>
</evidence>
<evidence type="ECO:0000256" key="7">
    <source>
        <dbReference type="ARBA" id="ARBA00022840"/>
    </source>
</evidence>
<evidence type="ECO:0000313" key="12">
    <source>
        <dbReference type="Proteomes" id="UP000582090"/>
    </source>
</evidence>
<dbReference type="GO" id="GO:0016779">
    <property type="term" value="F:nucleotidyltransferase activity"/>
    <property type="evidence" value="ECO:0007669"/>
    <property type="project" value="UniProtKB-KW"/>
</dbReference>
<name>A0A7W6CSN1_9HYPH</name>
<evidence type="ECO:0000256" key="9">
    <source>
        <dbReference type="ARBA" id="ARBA00038276"/>
    </source>
</evidence>
<keyword evidence="3" id="KW-0808">Transferase</keyword>
<protein>
    <recommendedName>
        <fullName evidence="10">Polymerase nucleotidyl transferase domain-containing protein</fullName>
    </recommendedName>
</protein>
<dbReference type="PANTHER" id="PTHR33571">
    <property type="entry name" value="SSL8005 PROTEIN"/>
    <property type="match status" value="1"/>
</dbReference>
<dbReference type="GO" id="GO:0005524">
    <property type="term" value="F:ATP binding"/>
    <property type="evidence" value="ECO:0007669"/>
    <property type="project" value="UniProtKB-KW"/>
</dbReference>
<dbReference type="InterPro" id="IPR043519">
    <property type="entry name" value="NT_sf"/>
</dbReference>
<dbReference type="InterPro" id="IPR052038">
    <property type="entry name" value="Type-VII_TA_antitoxin"/>
</dbReference>
<keyword evidence="5" id="KW-0479">Metal-binding</keyword>
<dbReference type="RefSeq" id="WP_183901022.1">
    <property type="nucleotide sequence ID" value="NZ_JACIDW010000010.1"/>
</dbReference>
<dbReference type="Proteomes" id="UP000582090">
    <property type="component" value="Unassembled WGS sequence"/>
</dbReference>
<dbReference type="AlphaFoldDB" id="A0A7W6CSN1"/>
<comment type="cofactor">
    <cofactor evidence="1">
        <name>Mg(2+)</name>
        <dbReference type="ChEBI" id="CHEBI:18420"/>
    </cofactor>
</comment>
<evidence type="ECO:0000259" key="10">
    <source>
        <dbReference type="Pfam" id="PF01909"/>
    </source>
</evidence>
<sequence length="98" mass="10960">MRKSEALERLKSNAEAVRALGATSLYLFGSVARDEAKQASDIDLFVDYDPNSRFNAFDLIGIKLMLEDKLGSPVDITTRDGLHPRLRARIESSAMRVF</sequence>
<dbReference type="Pfam" id="PF01909">
    <property type="entry name" value="NTP_transf_2"/>
    <property type="match status" value="1"/>
</dbReference>
<evidence type="ECO:0000256" key="3">
    <source>
        <dbReference type="ARBA" id="ARBA00022679"/>
    </source>
</evidence>
<evidence type="ECO:0000256" key="4">
    <source>
        <dbReference type="ARBA" id="ARBA00022695"/>
    </source>
</evidence>
<comment type="similarity">
    <text evidence="9">Belongs to the MntA antitoxin family.</text>
</comment>
<keyword evidence="4" id="KW-0548">Nucleotidyltransferase</keyword>
<evidence type="ECO:0000313" key="11">
    <source>
        <dbReference type="EMBL" id="MBB3965459.1"/>
    </source>
</evidence>
<reference evidence="11 12" key="1">
    <citation type="submission" date="2020-08" db="EMBL/GenBank/DDBJ databases">
        <title>Genomic Encyclopedia of Type Strains, Phase IV (KMG-IV): sequencing the most valuable type-strain genomes for metagenomic binning, comparative biology and taxonomic classification.</title>
        <authorList>
            <person name="Goeker M."/>
        </authorList>
    </citation>
    <scope>NUCLEOTIDE SEQUENCE [LARGE SCALE GENOMIC DNA]</scope>
    <source>
        <strain evidence="11 12">DSM 26575</strain>
    </source>
</reference>
<dbReference type="SUPFAM" id="SSF81301">
    <property type="entry name" value="Nucleotidyltransferase"/>
    <property type="match status" value="1"/>
</dbReference>
<comment type="caution">
    <text evidence="11">The sequence shown here is derived from an EMBL/GenBank/DDBJ whole genome shotgun (WGS) entry which is preliminary data.</text>
</comment>
<evidence type="ECO:0000256" key="8">
    <source>
        <dbReference type="ARBA" id="ARBA00022842"/>
    </source>
</evidence>
<dbReference type="InterPro" id="IPR002934">
    <property type="entry name" value="Polymerase_NTP_transf_dom"/>
</dbReference>
<evidence type="ECO:0000256" key="6">
    <source>
        <dbReference type="ARBA" id="ARBA00022741"/>
    </source>
</evidence>
<dbReference type="GO" id="GO:0046872">
    <property type="term" value="F:metal ion binding"/>
    <property type="evidence" value="ECO:0007669"/>
    <property type="project" value="UniProtKB-KW"/>
</dbReference>
<evidence type="ECO:0000256" key="2">
    <source>
        <dbReference type="ARBA" id="ARBA00022649"/>
    </source>
</evidence>
<dbReference type="Gene3D" id="3.30.460.10">
    <property type="entry name" value="Beta Polymerase, domain 2"/>
    <property type="match status" value="1"/>
</dbReference>
<dbReference type="PANTHER" id="PTHR33571:SF12">
    <property type="entry name" value="BSL3053 PROTEIN"/>
    <property type="match status" value="1"/>
</dbReference>
<dbReference type="EMBL" id="JACIDW010000010">
    <property type="protein sequence ID" value="MBB3965459.1"/>
    <property type="molecule type" value="Genomic_DNA"/>
</dbReference>
<proteinExistence type="inferred from homology"/>
<gene>
    <name evidence="11" type="ORF">GGQ67_003132</name>
</gene>
<keyword evidence="2" id="KW-1277">Toxin-antitoxin system</keyword>
<accession>A0A7W6CSN1</accession>
<keyword evidence="7" id="KW-0067">ATP-binding</keyword>
<keyword evidence="8" id="KW-0460">Magnesium</keyword>
<organism evidence="11 12">
    <name type="scientific">Rhizobium metallidurans</name>
    <dbReference type="NCBI Taxonomy" id="1265931"/>
    <lineage>
        <taxon>Bacteria</taxon>
        <taxon>Pseudomonadati</taxon>
        <taxon>Pseudomonadota</taxon>
        <taxon>Alphaproteobacteria</taxon>
        <taxon>Hyphomicrobiales</taxon>
        <taxon>Rhizobiaceae</taxon>
        <taxon>Rhizobium/Agrobacterium group</taxon>
        <taxon>Rhizobium</taxon>
    </lineage>
</organism>
<feature type="domain" description="Polymerase nucleotidyl transferase" evidence="10">
    <location>
        <begin position="15"/>
        <end position="93"/>
    </location>
</feature>
<keyword evidence="6" id="KW-0547">Nucleotide-binding</keyword>
<evidence type="ECO:0000256" key="1">
    <source>
        <dbReference type="ARBA" id="ARBA00001946"/>
    </source>
</evidence>